<comment type="function">
    <text evidence="3">Involved in the transposition of the insertion sequence IS3.</text>
</comment>
<dbReference type="PANTHER" id="PTHR46889">
    <property type="entry name" value="TRANSPOSASE INSF FOR INSERTION SEQUENCE IS3B-RELATED"/>
    <property type="match status" value="1"/>
</dbReference>
<dbReference type="Pfam" id="PF13276">
    <property type="entry name" value="HTH_21"/>
    <property type="match status" value="1"/>
</dbReference>
<evidence type="ECO:0000259" key="5">
    <source>
        <dbReference type="PROSITE" id="PS50994"/>
    </source>
</evidence>
<evidence type="ECO:0000256" key="4">
    <source>
        <dbReference type="ARBA" id="ARBA00043964"/>
    </source>
</evidence>
<dbReference type="InterPro" id="IPR025948">
    <property type="entry name" value="HTH-like_dom"/>
</dbReference>
<keyword evidence="1" id="KW-0815">Transposition</keyword>
<dbReference type="EMBL" id="MCBT01000008">
    <property type="protein sequence ID" value="OEG75383.1"/>
    <property type="molecule type" value="Genomic_DNA"/>
</dbReference>
<dbReference type="EMBL" id="MCBT01000001">
    <property type="protein sequence ID" value="OEG75958.1"/>
    <property type="molecule type" value="Genomic_DNA"/>
</dbReference>
<dbReference type="AlphaFoldDB" id="A0A1E5IY18"/>
<evidence type="ECO:0000313" key="13">
    <source>
        <dbReference type="EMBL" id="OEG75573.1"/>
    </source>
</evidence>
<dbReference type="InterPro" id="IPR036397">
    <property type="entry name" value="RNaseH_sf"/>
</dbReference>
<proteinExistence type="inferred from homology"/>
<dbReference type="InterPro" id="IPR048020">
    <property type="entry name" value="Transpos_IS3"/>
</dbReference>
<dbReference type="GO" id="GO:0032196">
    <property type="term" value="P:transposition"/>
    <property type="evidence" value="ECO:0007669"/>
    <property type="project" value="UniProtKB-KW"/>
</dbReference>
<dbReference type="PANTHER" id="PTHR46889:SF4">
    <property type="entry name" value="TRANSPOSASE INSO FOR INSERTION SEQUENCE ELEMENT IS911B-RELATED"/>
    <property type="match status" value="1"/>
</dbReference>
<dbReference type="EMBL" id="MCBT01000005">
    <property type="protein sequence ID" value="OEG75573.1"/>
    <property type="molecule type" value="Genomic_DNA"/>
</dbReference>
<dbReference type="GO" id="GO:0003677">
    <property type="term" value="F:DNA binding"/>
    <property type="evidence" value="ECO:0007669"/>
    <property type="project" value="UniProtKB-KW"/>
</dbReference>
<dbReference type="EMBL" id="MCBT01000006">
    <property type="protein sequence ID" value="OEG75482.1"/>
    <property type="molecule type" value="Genomic_DNA"/>
</dbReference>
<evidence type="ECO:0000256" key="1">
    <source>
        <dbReference type="ARBA" id="ARBA00022578"/>
    </source>
</evidence>
<keyword evidence="2" id="KW-0238">DNA-binding</keyword>
<dbReference type="Pfam" id="PF00665">
    <property type="entry name" value="rve"/>
    <property type="match status" value="1"/>
</dbReference>
<reference evidence="11 17" key="1">
    <citation type="submission" date="2016-07" db="EMBL/GenBank/DDBJ databases">
        <title>Whole-genome of two Shewanella species isolated from a digestive organ of sea cucumber Apostichopus japonicus Selenka 1867.</title>
        <authorList>
            <person name="Hong H.-H."/>
            <person name="Choi H."/>
            <person name="Cheon S."/>
            <person name="Oh J.-S."/>
            <person name="Lee H.-G."/>
            <person name="Park C."/>
        </authorList>
    </citation>
    <scope>NUCLEOTIDE SEQUENCE [LARGE SCALE GENOMIC DNA]</scope>
    <source>
        <strain evidence="11 17">CSB03KR</strain>
    </source>
</reference>
<evidence type="ECO:0000313" key="17">
    <source>
        <dbReference type="Proteomes" id="UP000095230"/>
    </source>
</evidence>
<dbReference type="Proteomes" id="UP000095230">
    <property type="component" value="Unassembled WGS sequence"/>
</dbReference>
<dbReference type="Gene3D" id="3.30.420.10">
    <property type="entry name" value="Ribonuclease H-like superfamily/Ribonuclease H"/>
    <property type="match status" value="1"/>
</dbReference>
<dbReference type="EMBL" id="MCBT01000016">
    <property type="protein sequence ID" value="OEG74739.1"/>
    <property type="molecule type" value="Genomic_DNA"/>
</dbReference>
<accession>A0A1E5IY18</accession>
<dbReference type="EMBL" id="MCBT01000004">
    <property type="protein sequence ID" value="OEG75574.1"/>
    <property type="molecule type" value="Genomic_DNA"/>
</dbReference>
<dbReference type="FunFam" id="3.30.420.10:FF:000030">
    <property type="entry name" value="IS3, transposase orfB"/>
    <property type="match status" value="1"/>
</dbReference>
<dbReference type="InterPro" id="IPR050900">
    <property type="entry name" value="Transposase_IS3/IS150/IS904"/>
</dbReference>
<evidence type="ECO:0000256" key="3">
    <source>
        <dbReference type="ARBA" id="ARBA00037276"/>
    </source>
</evidence>
<evidence type="ECO:0000256" key="2">
    <source>
        <dbReference type="ARBA" id="ARBA00023125"/>
    </source>
</evidence>
<evidence type="ECO:0000313" key="11">
    <source>
        <dbReference type="EMBL" id="OEG75482.1"/>
    </source>
</evidence>
<comment type="caution">
    <text evidence="11">The sequence shown here is derived from an EMBL/GenBank/DDBJ whole genome shotgun (WGS) entry which is preliminary data.</text>
</comment>
<dbReference type="InterPro" id="IPR012337">
    <property type="entry name" value="RNaseH-like_sf"/>
</dbReference>
<evidence type="ECO:0000313" key="16">
    <source>
        <dbReference type="EMBL" id="OEG75958.1"/>
    </source>
</evidence>
<dbReference type="EMBL" id="MCBT01000030">
    <property type="protein sequence ID" value="OEG74034.1"/>
    <property type="molecule type" value="Genomic_DNA"/>
</dbReference>
<evidence type="ECO:0000313" key="12">
    <source>
        <dbReference type="EMBL" id="OEG75567.1"/>
    </source>
</evidence>
<comment type="similarity">
    <text evidence="4">Belongs to the transposase IS3/IS150/IS904 family.</text>
</comment>
<dbReference type="Pfam" id="PF13333">
    <property type="entry name" value="rve_2"/>
    <property type="match status" value="1"/>
</dbReference>
<dbReference type="EMBL" id="MCBT01000005">
    <property type="protein sequence ID" value="OEG75567.1"/>
    <property type="molecule type" value="Genomic_DNA"/>
</dbReference>
<evidence type="ECO:0000313" key="6">
    <source>
        <dbReference type="EMBL" id="OEG72490.1"/>
    </source>
</evidence>
<protein>
    <submittedName>
        <fullName evidence="11">Integrase</fullName>
    </submittedName>
</protein>
<organism evidence="11 17">
    <name type="scientific">Shewanella colwelliana</name>
    <name type="common">Alteromonas colwelliana</name>
    <dbReference type="NCBI Taxonomy" id="23"/>
    <lineage>
        <taxon>Bacteria</taxon>
        <taxon>Pseudomonadati</taxon>
        <taxon>Pseudomonadota</taxon>
        <taxon>Gammaproteobacteria</taxon>
        <taxon>Alteromonadales</taxon>
        <taxon>Shewanellaceae</taxon>
        <taxon>Shewanella</taxon>
    </lineage>
</organism>
<evidence type="ECO:0000313" key="15">
    <source>
        <dbReference type="EMBL" id="OEG75711.1"/>
    </source>
</evidence>
<dbReference type="EMBL" id="MCBT01000048">
    <property type="protein sequence ID" value="OEG72490.1"/>
    <property type="molecule type" value="Genomic_DNA"/>
</dbReference>
<dbReference type="InterPro" id="IPR001584">
    <property type="entry name" value="Integrase_cat-core"/>
</dbReference>
<evidence type="ECO:0000313" key="14">
    <source>
        <dbReference type="EMBL" id="OEG75574.1"/>
    </source>
</evidence>
<gene>
    <name evidence="12" type="ORF">BEL05_02115</name>
    <name evidence="13" type="ORF">BEL05_02145</name>
    <name evidence="6" type="ORF">BEL05_05845</name>
    <name evidence="10" type="ORF">BEL05_07155</name>
    <name evidence="8" type="ORF">BEL05_08110</name>
    <name evidence="9" type="ORF">BEL05_08610</name>
    <name evidence="15" type="ORF">BEL05_14490</name>
    <name evidence="11" type="ORF">BEL05_14495</name>
    <name evidence="16" type="ORF">BEL05_17250</name>
    <name evidence="14" type="ORF">BEL05_17270</name>
    <name evidence="7" type="ORF">BEL05_20280</name>
</gene>
<evidence type="ECO:0000313" key="7">
    <source>
        <dbReference type="EMBL" id="OEG74034.1"/>
    </source>
</evidence>
<dbReference type="EMBL" id="MCBT01000012">
    <property type="protein sequence ID" value="OEG75080.1"/>
    <property type="molecule type" value="Genomic_DNA"/>
</dbReference>
<sequence>MIEKLRQSYSIKTLCEVFSIHRSSYKYWKKRPTTINADKVKLRSLVSEVHTASNGSAGARTIADMVSQQGVLLSRYRATKLMKELGIVSCQVPKHKYRKGTLEHIETPNHLGRQFAVTAPNEVWVGDVTYVWAGNRWMYLAVVIDLFARKVIGWAMSLSPDSRLTGKALTMAYEGRGKPKDVMFHSDQGTHYTSRKYRQLLWRYQLKQSLSRRGNCWDNSPMERFFRSLKTEWIPTTGYRNFTEAQNEITRYIIGYYCQLRPHQYNGGLTPNESERLFWLNSKIVANIS</sequence>
<evidence type="ECO:0000313" key="8">
    <source>
        <dbReference type="EMBL" id="OEG74739.1"/>
    </source>
</evidence>
<dbReference type="GO" id="GO:0015074">
    <property type="term" value="P:DNA integration"/>
    <property type="evidence" value="ECO:0007669"/>
    <property type="project" value="InterPro"/>
</dbReference>
<dbReference type="SUPFAM" id="SSF53098">
    <property type="entry name" value="Ribonuclease H-like"/>
    <property type="match status" value="1"/>
</dbReference>
<evidence type="ECO:0000313" key="9">
    <source>
        <dbReference type="EMBL" id="OEG75080.1"/>
    </source>
</evidence>
<dbReference type="NCBIfam" id="NF033516">
    <property type="entry name" value="transpos_IS3"/>
    <property type="match status" value="1"/>
</dbReference>
<dbReference type="EMBL" id="MCBT01000002">
    <property type="protein sequence ID" value="OEG75711.1"/>
    <property type="molecule type" value="Genomic_DNA"/>
</dbReference>
<feature type="domain" description="Integrase catalytic" evidence="5">
    <location>
        <begin position="116"/>
        <end position="279"/>
    </location>
</feature>
<evidence type="ECO:0000313" key="10">
    <source>
        <dbReference type="EMBL" id="OEG75383.1"/>
    </source>
</evidence>
<dbReference type="PROSITE" id="PS50994">
    <property type="entry name" value="INTEGRASE"/>
    <property type="match status" value="1"/>
</dbReference>
<name>A0A1E5IY18_SHECO</name>